<feature type="domain" description="ABC transporter" evidence="5">
    <location>
        <begin position="5"/>
        <end position="247"/>
    </location>
</feature>
<keyword evidence="7" id="KW-1185">Reference proteome</keyword>
<evidence type="ECO:0000256" key="1">
    <source>
        <dbReference type="ARBA" id="ARBA00022448"/>
    </source>
</evidence>
<accession>A0A511D633</accession>
<dbReference type="AlphaFoldDB" id="A0A511D633"/>
<dbReference type="PANTHER" id="PTHR43790">
    <property type="entry name" value="CARBOHYDRATE TRANSPORT ATP-BINDING PROTEIN MG119-RELATED"/>
    <property type="match status" value="1"/>
</dbReference>
<dbReference type="SUPFAM" id="SSF52540">
    <property type="entry name" value="P-loop containing nucleoside triphosphate hydrolases"/>
    <property type="match status" value="2"/>
</dbReference>
<organism evidence="6 7">
    <name type="scientific">Pseudonocardia asaccharolytica DSM 44247 = NBRC 16224</name>
    <dbReference type="NCBI Taxonomy" id="1123024"/>
    <lineage>
        <taxon>Bacteria</taxon>
        <taxon>Bacillati</taxon>
        <taxon>Actinomycetota</taxon>
        <taxon>Actinomycetes</taxon>
        <taxon>Pseudonocardiales</taxon>
        <taxon>Pseudonocardiaceae</taxon>
        <taxon>Pseudonocardia</taxon>
    </lineage>
</organism>
<evidence type="ECO:0000313" key="7">
    <source>
        <dbReference type="Proteomes" id="UP000321328"/>
    </source>
</evidence>
<keyword evidence="1" id="KW-0813">Transport</keyword>
<dbReference type="SMART" id="SM00382">
    <property type="entry name" value="AAA"/>
    <property type="match status" value="2"/>
</dbReference>
<protein>
    <submittedName>
        <fullName evidence="6">Sugar ABC transporter ATP-binding protein</fullName>
    </submittedName>
</protein>
<comment type="caution">
    <text evidence="6">The sequence shown here is derived from an EMBL/GenBank/DDBJ whole genome shotgun (WGS) entry which is preliminary data.</text>
</comment>
<keyword evidence="4 6" id="KW-0067">ATP-binding</keyword>
<dbReference type="PANTHER" id="PTHR43790:SF9">
    <property type="entry name" value="GALACTOFURANOSE TRANSPORTER ATP-BINDING PROTEIN YTFR"/>
    <property type="match status" value="1"/>
</dbReference>
<feature type="domain" description="ABC transporter" evidence="5">
    <location>
        <begin position="259"/>
        <end position="507"/>
    </location>
</feature>
<dbReference type="PROSITE" id="PS00211">
    <property type="entry name" value="ABC_TRANSPORTER_1"/>
    <property type="match status" value="1"/>
</dbReference>
<dbReference type="InterPro" id="IPR017871">
    <property type="entry name" value="ABC_transporter-like_CS"/>
</dbReference>
<dbReference type="PROSITE" id="PS50893">
    <property type="entry name" value="ABC_TRANSPORTER_2"/>
    <property type="match status" value="2"/>
</dbReference>
<dbReference type="InterPro" id="IPR003439">
    <property type="entry name" value="ABC_transporter-like_ATP-bd"/>
</dbReference>
<keyword evidence="3" id="KW-0547">Nucleotide-binding</keyword>
<dbReference type="OrthoDB" id="3651648at2"/>
<evidence type="ECO:0000259" key="5">
    <source>
        <dbReference type="PROSITE" id="PS50893"/>
    </source>
</evidence>
<proteinExistence type="predicted"/>
<dbReference type="Pfam" id="PF00005">
    <property type="entry name" value="ABC_tran"/>
    <property type="match status" value="2"/>
</dbReference>
<dbReference type="STRING" id="1123024.GCA_000423625_02006"/>
<evidence type="ECO:0000313" key="6">
    <source>
        <dbReference type="EMBL" id="GEL20117.1"/>
    </source>
</evidence>
<dbReference type="GO" id="GO:0005524">
    <property type="term" value="F:ATP binding"/>
    <property type="evidence" value="ECO:0007669"/>
    <property type="project" value="UniProtKB-KW"/>
</dbReference>
<gene>
    <name evidence="6" type="ORF">PA7_39540</name>
</gene>
<keyword evidence="2" id="KW-0677">Repeat</keyword>
<dbReference type="GO" id="GO:0016887">
    <property type="term" value="F:ATP hydrolysis activity"/>
    <property type="evidence" value="ECO:0007669"/>
    <property type="project" value="InterPro"/>
</dbReference>
<evidence type="ECO:0000256" key="4">
    <source>
        <dbReference type="ARBA" id="ARBA00022840"/>
    </source>
</evidence>
<dbReference type="InterPro" id="IPR003593">
    <property type="entry name" value="AAA+_ATPase"/>
</dbReference>
<evidence type="ECO:0000256" key="3">
    <source>
        <dbReference type="ARBA" id="ARBA00022741"/>
    </source>
</evidence>
<dbReference type="InterPro" id="IPR027417">
    <property type="entry name" value="P-loop_NTPase"/>
</dbReference>
<dbReference type="RefSeq" id="WP_051232710.1">
    <property type="nucleotide sequence ID" value="NZ_AUII01000006.1"/>
</dbReference>
<dbReference type="InterPro" id="IPR050107">
    <property type="entry name" value="ABC_carbohydrate_import_ATPase"/>
</dbReference>
<evidence type="ECO:0000256" key="2">
    <source>
        <dbReference type="ARBA" id="ARBA00022737"/>
    </source>
</evidence>
<dbReference type="CDD" id="cd03216">
    <property type="entry name" value="ABC_Carb_Monos_I"/>
    <property type="match status" value="1"/>
</dbReference>
<dbReference type="Gene3D" id="3.40.50.300">
    <property type="entry name" value="P-loop containing nucleotide triphosphate hydrolases"/>
    <property type="match status" value="2"/>
</dbReference>
<dbReference type="EMBL" id="BJVI01000058">
    <property type="protein sequence ID" value="GEL20117.1"/>
    <property type="molecule type" value="Genomic_DNA"/>
</dbReference>
<dbReference type="Proteomes" id="UP000321328">
    <property type="component" value="Unassembled WGS sequence"/>
</dbReference>
<dbReference type="CDD" id="cd03215">
    <property type="entry name" value="ABC_Carb_Monos_II"/>
    <property type="match status" value="1"/>
</dbReference>
<name>A0A511D633_9PSEU</name>
<reference evidence="6 7" key="1">
    <citation type="submission" date="2019-07" db="EMBL/GenBank/DDBJ databases">
        <title>Whole genome shotgun sequence of Pseudonocardia asaccharolytica NBRC 16224.</title>
        <authorList>
            <person name="Hosoyama A."/>
            <person name="Uohara A."/>
            <person name="Ohji S."/>
            <person name="Ichikawa N."/>
        </authorList>
    </citation>
    <scope>NUCLEOTIDE SEQUENCE [LARGE SCALE GENOMIC DNA]</scope>
    <source>
        <strain evidence="6 7">NBRC 16224</strain>
    </source>
</reference>
<sequence length="525" mass="56864">MDTVLQVRSISKSFGPNRVLRGVSFRVEKGTIYGLMGANGAGKSTLIKILSGAHVPDGGEILLGGRAVTFPDPIAAQRLGVATVYQNPDDGVILDMTVAENLALDRLTDSSSPPGFSRRRTERHALEVAQTLGMHLTRQVLRSPVRQLGVSERQLLVLARALSRKPEILILDEPTSALSAEETVRLFDLVRSLVDDGMTALFVTHKLAEFDRLCRRVGVLRDGAMQGEFVSDERHGDDRHGFDWPAALTALFDRTPAEMQRTELPGGPTVLELSDVQVFADSAPFGLELREGQVTVLLGLLGSGKTELLEWVFGARSIAGGRRVLDGRAFDPRHPGDAVKRGVYLLPESRHEQAIIPGWPVFAQMTLPFVRRFSVGTLMRRSAERRAAGSMMTDIGIVARGPSSPIQTLSGGNQQKVVIGRWLLGAARVLLLDEPFRGVDINARHDIGATVRELTTSAAVLVATSDLDEALEVADRIVMFNHGRIVADLPRSAASRGRIIDAMSARPSTLLDRERAAAAADPANA</sequence>